<proteinExistence type="predicted"/>
<evidence type="ECO:0000256" key="1">
    <source>
        <dbReference type="SAM" id="MobiDB-lite"/>
    </source>
</evidence>
<evidence type="ECO:0000313" key="3">
    <source>
        <dbReference type="Proteomes" id="UP000326272"/>
    </source>
</evidence>
<sequence length="60" mass="6553">MRGLVIRILGQDILELYVGRPKDDGTKPPEDDSPTSVSTHLESGFGFVPAGIEFDKPQPE</sequence>
<name>A0A5J6T6U5_9CAUD</name>
<accession>A0A5J6T6U5</accession>
<dbReference type="GeneID" id="80559266"/>
<dbReference type="RefSeq" id="YP_010842473.1">
    <property type="nucleotide sequence ID" value="NC_079141.1"/>
</dbReference>
<organism evidence="2 3">
    <name type="scientific">Gordonia phage Gibbous</name>
    <dbReference type="NCBI Taxonomy" id="2652405"/>
    <lineage>
        <taxon>Viruses</taxon>
        <taxon>Duplodnaviria</taxon>
        <taxon>Heunggongvirae</taxon>
        <taxon>Uroviricota</taxon>
        <taxon>Caudoviricetes</taxon>
        <taxon>Aziravirus</taxon>
        <taxon>Aziravirus gibbous</taxon>
    </lineage>
</organism>
<gene>
    <name evidence="2" type="primary">3</name>
    <name evidence="2" type="ORF">SEA_GIBBOUS_3</name>
</gene>
<reference evidence="2 3" key="1">
    <citation type="submission" date="2019-08" db="EMBL/GenBank/DDBJ databases">
        <authorList>
            <person name="Birge L.R."/>
            <person name="Bivans L.D."/>
            <person name="Blakestad S.M."/>
            <person name="Chesley E.K."/>
            <person name="Frank J.E."/>
            <person name="Hoagland S."/>
            <person name="Hultquist J."/>
            <person name="Lee N.R."/>
            <person name="Pena P.B."/>
            <person name="Ramsey E.P."/>
            <person name="Chia C."/>
            <person name="Gurney S.M.R."/>
            <person name="Garlena R.A."/>
            <person name="Russell D.A."/>
            <person name="Pope W.H."/>
            <person name="Jacobs-Sera D."/>
            <person name="Hatfull G.F."/>
        </authorList>
    </citation>
    <scope>NUCLEOTIDE SEQUENCE [LARGE SCALE GENOMIC DNA]</scope>
</reference>
<dbReference type="EMBL" id="MN310549">
    <property type="protein sequence ID" value="QFG05080.1"/>
    <property type="molecule type" value="Genomic_DNA"/>
</dbReference>
<keyword evidence="3" id="KW-1185">Reference proteome</keyword>
<feature type="region of interest" description="Disordered" evidence="1">
    <location>
        <begin position="19"/>
        <end position="43"/>
    </location>
</feature>
<evidence type="ECO:0000313" key="2">
    <source>
        <dbReference type="EMBL" id="QFG05080.1"/>
    </source>
</evidence>
<protein>
    <submittedName>
        <fullName evidence="2">Uncharacterized protein</fullName>
    </submittedName>
</protein>
<dbReference type="Proteomes" id="UP000326272">
    <property type="component" value="Segment"/>
</dbReference>
<dbReference type="KEGG" id="vg:80559266"/>
<feature type="compositionally biased region" description="Basic and acidic residues" evidence="1">
    <location>
        <begin position="20"/>
        <end position="30"/>
    </location>
</feature>